<name>A0A660L0M5_9ACTN</name>
<dbReference type="Proteomes" id="UP000278962">
    <property type="component" value="Unassembled WGS sequence"/>
</dbReference>
<gene>
    <name evidence="2" type="ORF">C8N24_5510</name>
</gene>
<dbReference type="InterPro" id="IPR014145">
    <property type="entry name" value="LigD_pol_dom"/>
</dbReference>
<dbReference type="RefSeq" id="WP_170179460.1">
    <property type="nucleotide sequence ID" value="NZ_RBIL01000002.1"/>
</dbReference>
<protein>
    <submittedName>
        <fullName evidence="2">Bifunctional non-homologous end joining protein LigD</fullName>
    </submittedName>
</protein>
<evidence type="ECO:0000313" key="3">
    <source>
        <dbReference type="Proteomes" id="UP000278962"/>
    </source>
</evidence>
<feature type="domain" description="DNA ligase D polymerase" evidence="1">
    <location>
        <begin position="19"/>
        <end position="272"/>
    </location>
</feature>
<evidence type="ECO:0000259" key="1">
    <source>
        <dbReference type="Pfam" id="PF21686"/>
    </source>
</evidence>
<accession>A0A660L0M5</accession>
<dbReference type="PANTHER" id="PTHR42705">
    <property type="entry name" value="BIFUNCTIONAL NON-HOMOLOGOUS END JOINING PROTEIN LIGD"/>
    <property type="match status" value="1"/>
</dbReference>
<reference evidence="2 3" key="1">
    <citation type="submission" date="2018-10" db="EMBL/GenBank/DDBJ databases">
        <title>Genomic Encyclopedia of Archaeal and Bacterial Type Strains, Phase II (KMG-II): from individual species to whole genera.</title>
        <authorList>
            <person name="Goeker M."/>
        </authorList>
    </citation>
    <scope>NUCLEOTIDE SEQUENCE [LARGE SCALE GENOMIC DNA]</scope>
    <source>
        <strain evidence="2 3">DSM 14954</strain>
    </source>
</reference>
<dbReference type="PANTHER" id="PTHR42705:SF2">
    <property type="entry name" value="BIFUNCTIONAL NON-HOMOLOGOUS END JOINING PROTEIN LIGD"/>
    <property type="match status" value="1"/>
</dbReference>
<comment type="caution">
    <text evidence="2">The sequence shown here is derived from an EMBL/GenBank/DDBJ whole genome shotgun (WGS) entry which is preliminary data.</text>
</comment>
<dbReference type="InterPro" id="IPR052171">
    <property type="entry name" value="NHEJ_LigD"/>
</dbReference>
<dbReference type="Pfam" id="PF21686">
    <property type="entry name" value="LigD_Prim-Pol"/>
    <property type="match status" value="1"/>
</dbReference>
<organism evidence="2 3">
    <name type="scientific">Solirubrobacter pauli</name>
    <dbReference type="NCBI Taxonomy" id="166793"/>
    <lineage>
        <taxon>Bacteria</taxon>
        <taxon>Bacillati</taxon>
        <taxon>Actinomycetota</taxon>
        <taxon>Thermoleophilia</taxon>
        <taxon>Solirubrobacterales</taxon>
        <taxon>Solirubrobacteraceae</taxon>
        <taxon>Solirubrobacter</taxon>
    </lineage>
</organism>
<keyword evidence="3" id="KW-1185">Reference proteome</keyword>
<dbReference type="Gene3D" id="3.90.920.10">
    <property type="entry name" value="DNA primase, PRIM domain"/>
    <property type="match status" value="1"/>
</dbReference>
<dbReference type="NCBIfam" id="TIGR02778">
    <property type="entry name" value="ligD_pol"/>
    <property type="match status" value="1"/>
</dbReference>
<evidence type="ECO:0000313" key="2">
    <source>
        <dbReference type="EMBL" id="RKQ87487.1"/>
    </source>
</evidence>
<sequence length="289" mass="32192">MRVPLSNPDKVLFPADGITKADLADYYERVADVMLPHVRDRPMNLWRWNRGIAHDVVVQQSLPKGAPEWVARCEVSRRKGGDITHGMINDAETLRWLAQQNCVTPHVWNARCDRRERPDRLVFDLDPSGDDFDEIRRAALALRDRLRDVGLVPFAKLSGSRGIHVVAPLKRTRNADEVRAASQILADRVAAEHADTLTTEWRKEKREGRILVDVARNTYGQTLVAPYAVRALAGAPVSAPVTWDEVADASLTPHAFTLRTMAARMAAVGDPWAEIGAHAATLPRDLVKA</sequence>
<dbReference type="EMBL" id="RBIL01000002">
    <property type="protein sequence ID" value="RKQ87487.1"/>
    <property type="molecule type" value="Genomic_DNA"/>
</dbReference>
<dbReference type="AlphaFoldDB" id="A0A660L0M5"/>
<proteinExistence type="predicted"/>
<dbReference type="CDD" id="cd04861">
    <property type="entry name" value="LigD_Pol_like"/>
    <property type="match status" value="1"/>
</dbReference>